<name>A0ABX1IZS0_9PSEU</name>
<reference evidence="7 8" key="1">
    <citation type="submission" date="2020-04" db="EMBL/GenBank/DDBJ databases">
        <title>Novel species.</title>
        <authorList>
            <person name="Teo W.F.A."/>
            <person name="Lipun K."/>
            <person name="Srisuk N."/>
            <person name="Duangmal K."/>
        </authorList>
    </citation>
    <scope>NUCLEOTIDE SEQUENCE [LARGE SCALE GENOMIC DNA]</scope>
    <source>
        <strain evidence="7 8">K13G38</strain>
    </source>
</reference>
<evidence type="ECO:0000256" key="3">
    <source>
        <dbReference type="ARBA" id="ARBA00022676"/>
    </source>
</evidence>
<dbReference type="SUPFAM" id="SSF53448">
    <property type="entry name" value="Nucleotide-diphospho-sugar transferases"/>
    <property type="match status" value="1"/>
</dbReference>
<evidence type="ECO:0000313" key="7">
    <source>
        <dbReference type="EMBL" id="NKQ53012.1"/>
    </source>
</evidence>
<evidence type="ECO:0000256" key="5">
    <source>
        <dbReference type="SAM" id="MobiDB-lite"/>
    </source>
</evidence>
<keyword evidence="8" id="KW-1185">Reference proteome</keyword>
<accession>A0ABX1IZS0</accession>
<dbReference type="RefSeq" id="WP_168513526.1">
    <property type="nucleotide sequence ID" value="NZ_JAAXLS010000004.1"/>
</dbReference>
<dbReference type="EMBL" id="JAAXLS010000004">
    <property type="protein sequence ID" value="NKQ53012.1"/>
    <property type="molecule type" value="Genomic_DNA"/>
</dbReference>
<dbReference type="Gene3D" id="3.90.550.10">
    <property type="entry name" value="Spore Coat Polysaccharide Biosynthesis Protein SpsA, Chain A"/>
    <property type="match status" value="1"/>
</dbReference>
<evidence type="ECO:0000256" key="4">
    <source>
        <dbReference type="ARBA" id="ARBA00022679"/>
    </source>
</evidence>
<dbReference type="InterPro" id="IPR023981">
    <property type="entry name" value="MftF"/>
</dbReference>
<dbReference type="PANTHER" id="PTHR43179">
    <property type="entry name" value="RHAMNOSYLTRANSFERASE WBBL"/>
    <property type="match status" value="1"/>
</dbReference>
<dbReference type="InterPro" id="IPR001173">
    <property type="entry name" value="Glyco_trans_2-like"/>
</dbReference>
<feature type="domain" description="Glycosyltransferase 2-like" evidence="6">
    <location>
        <begin position="135"/>
        <end position="276"/>
    </location>
</feature>
<evidence type="ECO:0000313" key="8">
    <source>
        <dbReference type="Proteomes" id="UP000715441"/>
    </source>
</evidence>
<gene>
    <name evidence="7" type="primary">mftF</name>
    <name evidence="7" type="ORF">HFP15_08975</name>
</gene>
<keyword evidence="3" id="KW-0328">Glycosyltransferase</keyword>
<dbReference type="PANTHER" id="PTHR43179:SF12">
    <property type="entry name" value="GALACTOFURANOSYLTRANSFERASE GLFT2"/>
    <property type="match status" value="1"/>
</dbReference>
<feature type="region of interest" description="Disordered" evidence="5">
    <location>
        <begin position="99"/>
        <end position="123"/>
    </location>
</feature>
<dbReference type="Pfam" id="PF13632">
    <property type="entry name" value="Glyco_trans_2_3"/>
    <property type="match status" value="1"/>
</dbReference>
<dbReference type="NCBIfam" id="TIGR03965">
    <property type="entry name" value="mycofact_glyco"/>
    <property type="match status" value="1"/>
</dbReference>
<organism evidence="7 8">
    <name type="scientific">Amycolatopsis acididurans</name>
    <dbReference type="NCBI Taxonomy" id="2724524"/>
    <lineage>
        <taxon>Bacteria</taxon>
        <taxon>Bacillati</taxon>
        <taxon>Actinomycetota</taxon>
        <taxon>Actinomycetes</taxon>
        <taxon>Pseudonocardiales</taxon>
        <taxon>Pseudonocardiaceae</taxon>
        <taxon>Amycolatopsis</taxon>
    </lineage>
</organism>
<evidence type="ECO:0000256" key="1">
    <source>
        <dbReference type="ARBA" id="ARBA00004776"/>
    </source>
</evidence>
<evidence type="ECO:0000259" key="6">
    <source>
        <dbReference type="Pfam" id="PF13632"/>
    </source>
</evidence>
<comment type="caution">
    <text evidence="7">The sequence shown here is derived from an EMBL/GenBank/DDBJ whole genome shotgun (WGS) entry which is preliminary data.</text>
</comment>
<proteinExistence type="inferred from homology"/>
<dbReference type="Proteomes" id="UP000715441">
    <property type="component" value="Unassembled WGS sequence"/>
</dbReference>
<sequence>MKLWLRIDPGTRFPGRTIIGGSPLRVLRLTAAGAKRVQYWRDGGEVGDGEAERRLADKLIDAGIAHPEYGQARITPADVTIVVPTRDDPVSVPGAIVVDDGSATPVPGATARHPVSRGPAAARNTGWRAVTTELVAFLDADTRPAPGWLDPLLPHFEDPRVLAVAPRIVSAPGETVLERYERARSALDLGPAPAQVRPGARVTYVPTAALVVRRSALAELNGFDESLRFGEDVDFVWRLVARGGRVRYEPRSRVVHAPRATWRAWARQRFDYGTSAAPLAKRHGHKTMAPVRASGWTALAWGLAALGRPRLGLAVALGSAAVLPRKLEPAGVPARESLALVLRGHLGAGGYLSEALTRTWGPAAIPLLLTGKRGRVVLAFALARHLRDWWRGKPDLDPARWLLVRAADDLAYGMGVWRGCARERTVTPLLPDLSNWPGKNREGPQGGRAT</sequence>
<comment type="similarity">
    <text evidence="2">Belongs to the glycosyltransferase 2 family.</text>
</comment>
<keyword evidence="4" id="KW-0808">Transferase</keyword>
<evidence type="ECO:0000256" key="2">
    <source>
        <dbReference type="ARBA" id="ARBA00006739"/>
    </source>
</evidence>
<protein>
    <submittedName>
        <fullName evidence="7">Mycofactocin system glycosyltransferase</fullName>
    </submittedName>
</protein>
<dbReference type="InterPro" id="IPR029044">
    <property type="entry name" value="Nucleotide-diphossugar_trans"/>
</dbReference>
<comment type="pathway">
    <text evidence="1">Cell wall biogenesis; cell wall polysaccharide biosynthesis.</text>
</comment>